<dbReference type="PANTHER" id="PTHR21240:SF30">
    <property type="entry name" value="AMIDOHYDROLASE-RELATED DOMAIN-CONTAINING PROTEIN-RELATED"/>
    <property type="match status" value="1"/>
</dbReference>
<sequence length="86" mass="9112">MDANGVDYMVISCAQPCIQGISDQATAEAMARNVNDQLAATISNNTIRFGGFASLAMHNATTAAQELKRAVTELGFLGALINDYPF</sequence>
<dbReference type="Gene3D" id="3.20.20.140">
    <property type="entry name" value="Metal-dependent hydrolases"/>
    <property type="match status" value="1"/>
</dbReference>
<evidence type="ECO:0000313" key="6">
    <source>
        <dbReference type="Proteomes" id="UP000620124"/>
    </source>
</evidence>
<reference evidence="5" key="1">
    <citation type="submission" date="2020-05" db="EMBL/GenBank/DDBJ databases">
        <title>Mycena genomes resolve the evolution of fungal bioluminescence.</title>
        <authorList>
            <person name="Tsai I.J."/>
        </authorList>
    </citation>
    <scope>NUCLEOTIDE SEQUENCE</scope>
    <source>
        <strain evidence="5">CCC161011</strain>
    </source>
</reference>
<keyword evidence="2 3" id="KW-0456">Lyase</keyword>
<dbReference type="Proteomes" id="UP000620124">
    <property type="component" value="Unassembled WGS sequence"/>
</dbReference>
<keyword evidence="1 3" id="KW-0210">Decarboxylase</keyword>
<accession>A0A8H6YN54</accession>
<dbReference type="OrthoDB" id="432010at2759"/>
<keyword evidence="6" id="KW-1185">Reference proteome</keyword>
<comment type="caution">
    <text evidence="5">The sequence shown here is derived from an EMBL/GenBank/DDBJ whole genome shotgun (WGS) entry which is preliminary data.</text>
</comment>
<dbReference type="GO" id="GO:0005829">
    <property type="term" value="C:cytosol"/>
    <property type="evidence" value="ECO:0007669"/>
    <property type="project" value="TreeGrafter"/>
</dbReference>
<evidence type="ECO:0000256" key="2">
    <source>
        <dbReference type="ARBA" id="ARBA00023239"/>
    </source>
</evidence>
<dbReference type="Pfam" id="PF04909">
    <property type="entry name" value="Amidohydro_2"/>
    <property type="match status" value="1"/>
</dbReference>
<gene>
    <name evidence="5" type="ORF">MVEN_00515400</name>
</gene>
<dbReference type="GO" id="GO:0019748">
    <property type="term" value="P:secondary metabolic process"/>
    <property type="evidence" value="ECO:0007669"/>
    <property type="project" value="TreeGrafter"/>
</dbReference>
<organism evidence="5 6">
    <name type="scientific">Mycena venus</name>
    <dbReference type="NCBI Taxonomy" id="2733690"/>
    <lineage>
        <taxon>Eukaryota</taxon>
        <taxon>Fungi</taxon>
        <taxon>Dikarya</taxon>
        <taxon>Basidiomycota</taxon>
        <taxon>Agaricomycotina</taxon>
        <taxon>Agaricomycetes</taxon>
        <taxon>Agaricomycetidae</taxon>
        <taxon>Agaricales</taxon>
        <taxon>Marasmiineae</taxon>
        <taxon>Mycenaceae</taxon>
        <taxon>Mycena</taxon>
    </lineage>
</organism>
<evidence type="ECO:0000259" key="4">
    <source>
        <dbReference type="Pfam" id="PF04909"/>
    </source>
</evidence>
<evidence type="ECO:0000256" key="3">
    <source>
        <dbReference type="RuleBase" id="RU366045"/>
    </source>
</evidence>
<name>A0A8H6YN54_9AGAR</name>
<dbReference type="AlphaFoldDB" id="A0A8H6YN54"/>
<dbReference type="InterPro" id="IPR032465">
    <property type="entry name" value="ACMSD"/>
</dbReference>
<feature type="domain" description="Amidohydrolase-related" evidence="4">
    <location>
        <begin position="19"/>
        <end position="82"/>
    </location>
</feature>
<dbReference type="SUPFAM" id="SSF51556">
    <property type="entry name" value="Metallo-dependent hydrolases"/>
    <property type="match status" value="1"/>
</dbReference>
<comment type="similarity">
    <text evidence="3">Belongs to the metallo-dependent hydrolases superfamily.</text>
</comment>
<dbReference type="PANTHER" id="PTHR21240">
    <property type="entry name" value="2-AMINO-3-CARBOXYLMUCONATE-6-SEMIALDEHYDE DECARBOXYLASE"/>
    <property type="match status" value="1"/>
</dbReference>
<evidence type="ECO:0000256" key="1">
    <source>
        <dbReference type="ARBA" id="ARBA00022793"/>
    </source>
</evidence>
<dbReference type="GO" id="GO:0016831">
    <property type="term" value="F:carboxy-lyase activity"/>
    <property type="evidence" value="ECO:0007669"/>
    <property type="project" value="UniProtKB-KW"/>
</dbReference>
<evidence type="ECO:0000313" key="5">
    <source>
        <dbReference type="EMBL" id="KAF7361717.1"/>
    </source>
</evidence>
<dbReference type="InterPro" id="IPR006680">
    <property type="entry name" value="Amidohydro-rel"/>
</dbReference>
<protein>
    <submittedName>
        <fullName evidence="5">2,3-dihydroxybenzoate decarboxylase</fullName>
    </submittedName>
</protein>
<dbReference type="EMBL" id="JACAZI010000004">
    <property type="protein sequence ID" value="KAF7361717.1"/>
    <property type="molecule type" value="Genomic_DNA"/>
</dbReference>
<proteinExistence type="inferred from homology"/>
<dbReference type="GO" id="GO:0016787">
    <property type="term" value="F:hydrolase activity"/>
    <property type="evidence" value="ECO:0007669"/>
    <property type="project" value="InterPro"/>
</dbReference>
<dbReference type="InterPro" id="IPR032466">
    <property type="entry name" value="Metal_Hydrolase"/>
</dbReference>